<accession>N1V6K1</accession>
<evidence type="ECO:0000256" key="1">
    <source>
        <dbReference type="SAM" id="Phobius"/>
    </source>
</evidence>
<name>N1V6K1_9MICC</name>
<dbReference type="Proteomes" id="UP000010729">
    <property type="component" value="Unassembled WGS sequence"/>
</dbReference>
<organism evidence="2 3">
    <name type="scientific">Arthrobacter crystallopoietes BAB-32</name>
    <dbReference type="NCBI Taxonomy" id="1246476"/>
    <lineage>
        <taxon>Bacteria</taxon>
        <taxon>Bacillati</taxon>
        <taxon>Actinomycetota</taxon>
        <taxon>Actinomycetes</taxon>
        <taxon>Micrococcales</taxon>
        <taxon>Micrococcaceae</taxon>
        <taxon>Crystallibacter</taxon>
    </lineage>
</organism>
<evidence type="ECO:0000313" key="3">
    <source>
        <dbReference type="Proteomes" id="UP000010729"/>
    </source>
</evidence>
<dbReference type="EMBL" id="ANPE02000067">
    <property type="protein sequence ID" value="EMY35649.1"/>
    <property type="molecule type" value="Genomic_DNA"/>
</dbReference>
<feature type="transmembrane region" description="Helical" evidence="1">
    <location>
        <begin position="6"/>
        <end position="23"/>
    </location>
</feature>
<evidence type="ECO:0000313" key="2">
    <source>
        <dbReference type="EMBL" id="EMY35649.1"/>
    </source>
</evidence>
<reference evidence="2 3" key="1">
    <citation type="journal article" date="2013" name="Genome Announc.">
        <title>Draft Genome Sequence of Arthrobacter crystallopoietes Strain BAB-32, Revealing Genes for Bioremediation.</title>
        <authorList>
            <person name="Joshi M.N."/>
            <person name="Pandit A.S."/>
            <person name="Sharma A."/>
            <person name="Pandya R.V."/>
            <person name="Desai S.M."/>
            <person name="Saxena A.K."/>
            <person name="Bagatharia S.B."/>
        </authorList>
    </citation>
    <scope>NUCLEOTIDE SEQUENCE [LARGE SCALE GENOMIC DNA]</scope>
    <source>
        <strain evidence="2 3">BAB-32</strain>
    </source>
</reference>
<proteinExistence type="predicted"/>
<keyword evidence="1" id="KW-0472">Membrane</keyword>
<gene>
    <name evidence="2" type="ORF">D477_003103</name>
</gene>
<keyword evidence="1" id="KW-0812">Transmembrane</keyword>
<sequence length="92" mass="9198">MEAVIVTRIAAVGIVVVCLLVKATRKHPGPEPDWVEKLDAPISARPVSRRTSGSASSSDPSSAYWAGGIAGSGFFDSGSSSSCDSGGGGGCD</sequence>
<dbReference type="RefSeq" id="WP_005267159.1">
    <property type="nucleotide sequence ID" value="NZ_ANPE02000067.1"/>
</dbReference>
<protein>
    <submittedName>
        <fullName evidence="2">Uncharacterized protein</fullName>
    </submittedName>
</protein>
<keyword evidence="1" id="KW-1133">Transmembrane helix</keyword>
<keyword evidence="3" id="KW-1185">Reference proteome</keyword>
<comment type="caution">
    <text evidence="2">The sequence shown here is derived from an EMBL/GenBank/DDBJ whole genome shotgun (WGS) entry which is preliminary data.</text>
</comment>
<dbReference type="AlphaFoldDB" id="N1V6K1"/>